<name>A0AAV2FUE1_9ROSI</name>
<protein>
    <submittedName>
        <fullName evidence="2">Uncharacterized protein</fullName>
    </submittedName>
</protein>
<feature type="compositionally biased region" description="Polar residues" evidence="1">
    <location>
        <begin position="93"/>
        <end position="104"/>
    </location>
</feature>
<reference evidence="2 3" key="1">
    <citation type="submission" date="2024-04" db="EMBL/GenBank/DDBJ databases">
        <authorList>
            <person name="Fracassetti M."/>
        </authorList>
    </citation>
    <scope>NUCLEOTIDE SEQUENCE [LARGE SCALE GENOMIC DNA]</scope>
</reference>
<evidence type="ECO:0000256" key="1">
    <source>
        <dbReference type="SAM" id="MobiDB-lite"/>
    </source>
</evidence>
<keyword evidence="3" id="KW-1185">Reference proteome</keyword>
<evidence type="ECO:0000313" key="2">
    <source>
        <dbReference type="EMBL" id="CAL1401642.1"/>
    </source>
</evidence>
<dbReference type="AlphaFoldDB" id="A0AAV2FUE1"/>
<gene>
    <name evidence="2" type="ORF">LTRI10_LOCUS41688</name>
</gene>
<feature type="region of interest" description="Disordered" evidence="1">
    <location>
        <begin position="83"/>
        <end position="105"/>
    </location>
</feature>
<sequence length="117" mass="13313">MVRTTPWTRLKGHVDIDPVVRRTEAESTFESTAATQFEDQAMAEKTIINSELLQSIVATFQTQFDQIQRQLAELRTTVYAPVPSRPFTEHGGNHQTQLEEQTGEANKELLARVQELE</sequence>
<accession>A0AAV2FUE1</accession>
<organism evidence="2 3">
    <name type="scientific">Linum trigynum</name>
    <dbReference type="NCBI Taxonomy" id="586398"/>
    <lineage>
        <taxon>Eukaryota</taxon>
        <taxon>Viridiplantae</taxon>
        <taxon>Streptophyta</taxon>
        <taxon>Embryophyta</taxon>
        <taxon>Tracheophyta</taxon>
        <taxon>Spermatophyta</taxon>
        <taxon>Magnoliopsida</taxon>
        <taxon>eudicotyledons</taxon>
        <taxon>Gunneridae</taxon>
        <taxon>Pentapetalae</taxon>
        <taxon>rosids</taxon>
        <taxon>fabids</taxon>
        <taxon>Malpighiales</taxon>
        <taxon>Linaceae</taxon>
        <taxon>Linum</taxon>
    </lineage>
</organism>
<proteinExistence type="predicted"/>
<evidence type="ECO:0000313" key="3">
    <source>
        <dbReference type="Proteomes" id="UP001497516"/>
    </source>
</evidence>
<dbReference type="Proteomes" id="UP001497516">
    <property type="component" value="Chromosome 7"/>
</dbReference>
<dbReference type="EMBL" id="OZ034820">
    <property type="protein sequence ID" value="CAL1401642.1"/>
    <property type="molecule type" value="Genomic_DNA"/>
</dbReference>